<feature type="compositionally biased region" description="Polar residues" evidence="2">
    <location>
        <begin position="101"/>
        <end position="119"/>
    </location>
</feature>
<dbReference type="EMBL" id="JARO02021579">
    <property type="protein sequence ID" value="KPP56400.1"/>
    <property type="molecule type" value="Genomic_DNA"/>
</dbReference>
<dbReference type="AlphaFoldDB" id="A0A0P7W1B7"/>
<evidence type="ECO:0000256" key="2">
    <source>
        <dbReference type="SAM" id="MobiDB-lite"/>
    </source>
</evidence>
<evidence type="ECO:0000313" key="5">
    <source>
        <dbReference type="Proteomes" id="UP000034805"/>
    </source>
</evidence>
<protein>
    <recommendedName>
        <fullName evidence="3">Scaffolding anchor of CK1 domain-containing protein</fullName>
    </recommendedName>
</protein>
<evidence type="ECO:0000259" key="3">
    <source>
        <dbReference type="Pfam" id="PF07894"/>
    </source>
</evidence>
<evidence type="ECO:0000313" key="4">
    <source>
        <dbReference type="EMBL" id="KPP56400.1"/>
    </source>
</evidence>
<dbReference type="InterPro" id="IPR012461">
    <property type="entry name" value="SACK1"/>
</dbReference>
<gene>
    <name evidence="4" type="ORF">Z043_125985</name>
</gene>
<dbReference type="PANTHER" id="PTHR16181">
    <property type="entry name" value="PROTEIN FAM83A-RELATED"/>
    <property type="match status" value="1"/>
</dbReference>
<comment type="similarity">
    <text evidence="1">Belongs to the FAM83 family.</text>
</comment>
<dbReference type="Proteomes" id="UP000034805">
    <property type="component" value="Unassembled WGS sequence"/>
</dbReference>
<dbReference type="GO" id="GO:0019901">
    <property type="term" value="F:protein kinase binding"/>
    <property type="evidence" value="ECO:0007669"/>
    <property type="project" value="TreeGrafter"/>
</dbReference>
<sequence length="253" mass="28754">MAESQLLCMDDSPAVFEKVPESKARFYYSEPQRLALEKLLAQDERAYRAALEGEHAQEFLSVGEIGWIRNTFRPYDFGKEPKKKDKKDKERKKEDKKKEAASQSEANSGPRSTYWPQMSDTEVPTLDLGWAEGARYKGATRVMVYTHPPKESEPVLIREAARKLIQESRKVGVVPRPWSSPRNRHTQSYNHKHVQKLGAPHDRVLLLLLDSDSGPRVWSHGLDPDVLTALVDAINWNIGSGSINTGILLDRHL</sequence>
<reference evidence="4 5" key="1">
    <citation type="submission" date="2015-08" db="EMBL/GenBank/DDBJ databases">
        <title>The genome of the Asian arowana (Scleropages formosus).</title>
        <authorList>
            <person name="Tan M.H."/>
            <person name="Gan H.M."/>
            <person name="Croft L.J."/>
            <person name="Austin C.M."/>
        </authorList>
    </citation>
    <scope>NUCLEOTIDE SEQUENCE [LARGE SCALE GENOMIC DNA]</scope>
    <source>
        <strain evidence="4">Aro1</strain>
    </source>
</reference>
<accession>A0A0P7W1B7</accession>
<feature type="region of interest" description="Disordered" evidence="2">
    <location>
        <begin position="78"/>
        <end position="119"/>
    </location>
</feature>
<dbReference type="GO" id="GO:0007165">
    <property type="term" value="P:signal transduction"/>
    <property type="evidence" value="ECO:0007669"/>
    <property type="project" value="TreeGrafter"/>
</dbReference>
<evidence type="ECO:0000256" key="1">
    <source>
        <dbReference type="ARBA" id="ARBA00006937"/>
    </source>
</evidence>
<dbReference type="InterPro" id="IPR050944">
    <property type="entry name" value="FAM83"/>
</dbReference>
<organism evidence="4 5">
    <name type="scientific">Scleropages formosus</name>
    <name type="common">Asian bonytongue</name>
    <name type="synonym">Osteoglossum formosum</name>
    <dbReference type="NCBI Taxonomy" id="113540"/>
    <lineage>
        <taxon>Eukaryota</taxon>
        <taxon>Metazoa</taxon>
        <taxon>Chordata</taxon>
        <taxon>Craniata</taxon>
        <taxon>Vertebrata</taxon>
        <taxon>Euteleostomi</taxon>
        <taxon>Actinopterygii</taxon>
        <taxon>Neopterygii</taxon>
        <taxon>Teleostei</taxon>
        <taxon>Osteoglossocephala</taxon>
        <taxon>Osteoglossomorpha</taxon>
        <taxon>Osteoglossiformes</taxon>
        <taxon>Osteoglossidae</taxon>
        <taxon>Scleropages</taxon>
    </lineage>
</organism>
<comment type="caution">
    <text evidence="4">The sequence shown here is derived from an EMBL/GenBank/DDBJ whole genome shotgun (WGS) entry which is preliminary data.</text>
</comment>
<proteinExistence type="inferred from homology"/>
<dbReference type="PANTHER" id="PTHR16181:SF29">
    <property type="entry name" value="PROTEIN FAM83A-RELATED"/>
    <property type="match status" value="1"/>
</dbReference>
<feature type="compositionally biased region" description="Basic and acidic residues" evidence="2">
    <location>
        <begin position="78"/>
        <end position="100"/>
    </location>
</feature>
<name>A0A0P7W1B7_SCLFO</name>
<dbReference type="Pfam" id="PF07894">
    <property type="entry name" value="SACK1"/>
    <property type="match status" value="1"/>
</dbReference>
<feature type="domain" description="Scaffolding anchor of CK1" evidence="3">
    <location>
        <begin position="17"/>
        <end position="171"/>
    </location>
</feature>